<dbReference type="PANTHER" id="PTHR48022:SF57">
    <property type="entry name" value="MALTOSE TRANSPORTER, PUTATIVE (AFU_ORTHOLOGUE AFUA_4G00150)-RELATED"/>
    <property type="match status" value="1"/>
</dbReference>
<evidence type="ECO:0000256" key="1">
    <source>
        <dbReference type="ARBA" id="ARBA00004141"/>
    </source>
</evidence>
<feature type="signal peptide" evidence="6">
    <location>
        <begin position="1"/>
        <end position="18"/>
    </location>
</feature>
<keyword evidence="4 5" id="KW-0472">Membrane</keyword>
<evidence type="ECO:0000256" key="6">
    <source>
        <dbReference type="SAM" id="SignalP"/>
    </source>
</evidence>
<dbReference type="GeneID" id="75827080"/>
<dbReference type="GO" id="GO:0005351">
    <property type="term" value="F:carbohydrate:proton symporter activity"/>
    <property type="evidence" value="ECO:0007669"/>
    <property type="project" value="TreeGrafter"/>
</dbReference>
<dbReference type="OrthoDB" id="6612291at2759"/>
<keyword evidence="2 5" id="KW-0812">Transmembrane</keyword>
<proteinExistence type="predicted"/>
<dbReference type="RefSeq" id="XP_051358612.1">
    <property type="nucleotide sequence ID" value="XM_051510491.1"/>
</dbReference>
<feature type="transmembrane region" description="Helical" evidence="5">
    <location>
        <begin position="28"/>
        <end position="49"/>
    </location>
</feature>
<reference evidence="7" key="2">
    <citation type="submission" date="2022-07" db="EMBL/GenBank/DDBJ databases">
        <authorList>
            <person name="Goncalves M.F.M."/>
            <person name="Hilario S."/>
            <person name="Van De Peer Y."/>
            <person name="Esteves A.C."/>
            <person name="Alves A."/>
        </authorList>
    </citation>
    <scope>NUCLEOTIDE SEQUENCE</scope>
    <source>
        <strain evidence="7">MUM 19.33</strain>
    </source>
</reference>
<evidence type="ECO:0000256" key="2">
    <source>
        <dbReference type="ARBA" id="ARBA00022692"/>
    </source>
</evidence>
<evidence type="ECO:0000313" key="7">
    <source>
        <dbReference type="EMBL" id="KAI6777756.1"/>
    </source>
</evidence>
<dbReference type="AlphaFoldDB" id="A0A9Q0BAH6"/>
<sequence>MLHIFWAIGIIIVNAVTSHDITRLDDAAYRIPIALQWMFLTPLAILLFLAPESPWWLNIDASVTMVRRTIDLEKTEKENNYLELLRNTGIYRIFIVCGVYAA</sequence>
<name>A0A9Q0BAH6_9HYPO</name>
<evidence type="ECO:0000256" key="5">
    <source>
        <dbReference type="SAM" id="Phobius"/>
    </source>
</evidence>
<gene>
    <name evidence="7" type="ORF">J7T54_000561</name>
</gene>
<organism evidence="7 8">
    <name type="scientific">Emericellopsis cladophorae</name>
    <dbReference type="NCBI Taxonomy" id="2686198"/>
    <lineage>
        <taxon>Eukaryota</taxon>
        <taxon>Fungi</taxon>
        <taxon>Dikarya</taxon>
        <taxon>Ascomycota</taxon>
        <taxon>Pezizomycotina</taxon>
        <taxon>Sordariomycetes</taxon>
        <taxon>Hypocreomycetidae</taxon>
        <taxon>Hypocreales</taxon>
        <taxon>Bionectriaceae</taxon>
        <taxon>Emericellopsis</taxon>
    </lineage>
</organism>
<keyword evidence="6" id="KW-0732">Signal</keyword>
<dbReference type="InterPro" id="IPR036259">
    <property type="entry name" value="MFS_trans_sf"/>
</dbReference>
<reference evidence="7" key="1">
    <citation type="journal article" date="2021" name="J Fungi (Basel)">
        <title>Genomic and Metabolomic Analyses of the Marine Fungus Emericellopsis cladophorae: Insights into Saltwater Adaptability Mechanisms and Its Biosynthetic Potential.</title>
        <authorList>
            <person name="Goncalves M.F.M."/>
            <person name="Hilario S."/>
            <person name="Van de Peer Y."/>
            <person name="Esteves A.C."/>
            <person name="Alves A."/>
        </authorList>
    </citation>
    <scope>NUCLEOTIDE SEQUENCE</scope>
    <source>
        <strain evidence="7">MUM 19.33</strain>
    </source>
</reference>
<dbReference type="Gene3D" id="1.20.1250.20">
    <property type="entry name" value="MFS general substrate transporter like domains"/>
    <property type="match status" value="1"/>
</dbReference>
<dbReference type="Proteomes" id="UP001055219">
    <property type="component" value="Unassembled WGS sequence"/>
</dbReference>
<dbReference type="InterPro" id="IPR005828">
    <property type="entry name" value="MFS_sugar_transport-like"/>
</dbReference>
<keyword evidence="8" id="KW-1185">Reference proteome</keyword>
<protein>
    <submittedName>
        <fullName evidence="7">Uncharacterized protein</fullName>
    </submittedName>
</protein>
<feature type="chain" id="PRO_5040294798" evidence="6">
    <location>
        <begin position="19"/>
        <end position="102"/>
    </location>
</feature>
<dbReference type="InterPro" id="IPR050360">
    <property type="entry name" value="MFS_Sugar_Transporters"/>
</dbReference>
<evidence type="ECO:0000256" key="3">
    <source>
        <dbReference type="ARBA" id="ARBA00022989"/>
    </source>
</evidence>
<dbReference type="GO" id="GO:0016020">
    <property type="term" value="C:membrane"/>
    <property type="evidence" value="ECO:0007669"/>
    <property type="project" value="UniProtKB-SubCell"/>
</dbReference>
<dbReference type="SUPFAM" id="SSF103473">
    <property type="entry name" value="MFS general substrate transporter"/>
    <property type="match status" value="1"/>
</dbReference>
<dbReference type="Pfam" id="PF00083">
    <property type="entry name" value="Sugar_tr"/>
    <property type="match status" value="1"/>
</dbReference>
<evidence type="ECO:0000256" key="4">
    <source>
        <dbReference type="ARBA" id="ARBA00023136"/>
    </source>
</evidence>
<dbReference type="EMBL" id="JAGIXG020000110">
    <property type="protein sequence ID" value="KAI6777756.1"/>
    <property type="molecule type" value="Genomic_DNA"/>
</dbReference>
<keyword evidence="3 5" id="KW-1133">Transmembrane helix</keyword>
<accession>A0A9Q0BAH6</accession>
<evidence type="ECO:0000313" key="8">
    <source>
        <dbReference type="Proteomes" id="UP001055219"/>
    </source>
</evidence>
<comment type="subcellular location">
    <subcellularLocation>
        <location evidence="1">Membrane</location>
        <topology evidence="1">Multi-pass membrane protein</topology>
    </subcellularLocation>
</comment>
<dbReference type="PANTHER" id="PTHR48022">
    <property type="entry name" value="PLASTIDIC GLUCOSE TRANSPORTER 4"/>
    <property type="match status" value="1"/>
</dbReference>
<comment type="caution">
    <text evidence="7">The sequence shown here is derived from an EMBL/GenBank/DDBJ whole genome shotgun (WGS) entry which is preliminary data.</text>
</comment>